<dbReference type="EMBL" id="QDAG01000012">
    <property type="protein sequence ID" value="KAE8126548.1"/>
    <property type="molecule type" value="Genomic_DNA"/>
</dbReference>
<dbReference type="SUPFAM" id="SSF140931">
    <property type="entry name" value="Fic-like"/>
    <property type="match status" value="1"/>
</dbReference>
<keyword evidence="3" id="KW-0547">Nucleotide-binding</keyword>
<feature type="domain" description="Fido" evidence="9">
    <location>
        <begin position="55"/>
        <end position="198"/>
    </location>
</feature>
<feature type="region of interest" description="Disordered" evidence="8">
    <location>
        <begin position="236"/>
        <end position="262"/>
    </location>
</feature>
<comment type="catalytic activity">
    <reaction evidence="7">
        <text>L-tyrosyl-[protein] + ATP = O-(5'-adenylyl)-L-tyrosyl-[protein] + diphosphate</text>
        <dbReference type="Rhea" id="RHEA:54288"/>
        <dbReference type="Rhea" id="RHEA-COMP:10136"/>
        <dbReference type="Rhea" id="RHEA-COMP:13846"/>
        <dbReference type="ChEBI" id="CHEBI:30616"/>
        <dbReference type="ChEBI" id="CHEBI:33019"/>
        <dbReference type="ChEBI" id="CHEBI:46858"/>
        <dbReference type="ChEBI" id="CHEBI:83624"/>
        <dbReference type="EC" id="2.7.7.108"/>
    </reaction>
</comment>
<evidence type="ECO:0000259" key="9">
    <source>
        <dbReference type="PROSITE" id="PS51459"/>
    </source>
</evidence>
<comment type="catalytic activity">
    <reaction evidence="6">
        <text>L-threonyl-[protein] + ATP = 3-O-(5'-adenylyl)-L-threonyl-[protein] + diphosphate</text>
        <dbReference type="Rhea" id="RHEA:54292"/>
        <dbReference type="Rhea" id="RHEA-COMP:11060"/>
        <dbReference type="Rhea" id="RHEA-COMP:13847"/>
        <dbReference type="ChEBI" id="CHEBI:30013"/>
        <dbReference type="ChEBI" id="CHEBI:30616"/>
        <dbReference type="ChEBI" id="CHEBI:33019"/>
        <dbReference type="ChEBI" id="CHEBI:138113"/>
        <dbReference type="EC" id="2.7.7.108"/>
    </reaction>
</comment>
<dbReference type="PROSITE" id="PS51459">
    <property type="entry name" value="FIDO"/>
    <property type="match status" value="1"/>
</dbReference>
<feature type="compositionally biased region" description="Basic and acidic residues" evidence="8">
    <location>
        <begin position="236"/>
        <end position="253"/>
    </location>
</feature>
<evidence type="ECO:0000256" key="2">
    <source>
        <dbReference type="ARBA" id="ARBA00022695"/>
    </source>
</evidence>
<sequence>MSPFDAPLDPYLIPGTRVLKNLLGAKTHEELADYENELSAAGAVLIRENPPCAEGTVGQLCWIHSMLFKDIYPWAGELRTINMSKGDGQPFHYVERMDMGIAYCEGTLRDDKLFRGMSRNQLIERLSVNYDNFNTLHPFREGNGRTQRIFWELVLHDAGWHFDWGLVNRQINDAASITAMENLDYSKLESMFDTVVKPLDKPLLAGPDLRMLSDGEYRTQPNVSRNLTAEEYQRLDKKYLREPSNPKKTKSDNELFNSEMTE</sequence>
<dbReference type="PANTHER" id="PTHR39560">
    <property type="entry name" value="PROTEIN ADENYLYLTRANSFERASE FIC-RELATED"/>
    <property type="match status" value="1"/>
</dbReference>
<comment type="caution">
    <text evidence="10">The sequence shown here is derived from an EMBL/GenBank/DDBJ whole genome shotgun (WGS) entry which is preliminary data.</text>
</comment>
<dbReference type="InterPro" id="IPR003812">
    <property type="entry name" value="Fido"/>
</dbReference>
<evidence type="ECO:0000256" key="4">
    <source>
        <dbReference type="ARBA" id="ARBA00022840"/>
    </source>
</evidence>
<dbReference type="GeneID" id="78128109"/>
<gene>
    <name evidence="10" type="ORF">DDE84_10510</name>
</gene>
<evidence type="ECO:0000313" key="10">
    <source>
        <dbReference type="EMBL" id="KAE8126548.1"/>
    </source>
</evidence>
<dbReference type="PANTHER" id="PTHR39560:SF1">
    <property type="entry name" value="PROTEIN ADENYLYLTRANSFERASE FIC-RELATED"/>
    <property type="match status" value="1"/>
</dbReference>
<organism evidence="10 11">
    <name type="scientific">Bifidobacterium tibiigranuli</name>
    <dbReference type="NCBI Taxonomy" id="2172043"/>
    <lineage>
        <taxon>Bacteria</taxon>
        <taxon>Bacillati</taxon>
        <taxon>Actinomycetota</taxon>
        <taxon>Actinomycetes</taxon>
        <taxon>Bifidobacteriales</taxon>
        <taxon>Bifidobacteriaceae</taxon>
        <taxon>Bifidobacterium</taxon>
    </lineage>
</organism>
<keyword evidence="11" id="KW-1185">Reference proteome</keyword>
<evidence type="ECO:0000256" key="6">
    <source>
        <dbReference type="ARBA" id="ARBA00047939"/>
    </source>
</evidence>
<dbReference type="GO" id="GO:0005524">
    <property type="term" value="F:ATP binding"/>
    <property type="evidence" value="ECO:0007669"/>
    <property type="project" value="UniProtKB-KW"/>
</dbReference>
<name>A0A5N6RYG8_9BIFI</name>
<dbReference type="Gene3D" id="1.10.3290.10">
    <property type="entry name" value="Fido-like domain"/>
    <property type="match status" value="1"/>
</dbReference>
<dbReference type="InterPro" id="IPR036597">
    <property type="entry name" value="Fido-like_dom_sf"/>
</dbReference>
<dbReference type="RefSeq" id="WP_152581654.1">
    <property type="nucleotide sequence ID" value="NZ_JALCCS010000022.1"/>
</dbReference>
<dbReference type="EC" id="2.7.7.108" evidence="5"/>
<evidence type="ECO:0000256" key="8">
    <source>
        <dbReference type="SAM" id="MobiDB-lite"/>
    </source>
</evidence>
<proteinExistence type="predicted"/>
<evidence type="ECO:0000256" key="7">
    <source>
        <dbReference type="ARBA" id="ARBA00048696"/>
    </source>
</evidence>
<dbReference type="GO" id="GO:0070733">
    <property type="term" value="F:AMPylase activity"/>
    <property type="evidence" value="ECO:0007669"/>
    <property type="project" value="UniProtKB-EC"/>
</dbReference>
<evidence type="ECO:0000256" key="1">
    <source>
        <dbReference type="ARBA" id="ARBA00022679"/>
    </source>
</evidence>
<protein>
    <recommendedName>
        <fullName evidence="5">protein adenylyltransferase</fullName>
        <ecNumber evidence="5">2.7.7.108</ecNumber>
    </recommendedName>
</protein>
<dbReference type="GO" id="GO:0051302">
    <property type="term" value="P:regulation of cell division"/>
    <property type="evidence" value="ECO:0007669"/>
    <property type="project" value="TreeGrafter"/>
</dbReference>
<evidence type="ECO:0000256" key="5">
    <source>
        <dbReference type="ARBA" id="ARBA00034531"/>
    </source>
</evidence>
<keyword evidence="1" id="KW-0808">Transferase</keyword>
<evidence type="ECO:0000313" key="11">
    <source>
        <dbReference type="Proteomes" id="UP000325415"/>
    </source>
</evidence>
<dbReference type="Proteomes" id="UP000325415">
    <property type="component" value="Unassembled WGS sequence"/>
</dbReference>
<evidence type="ECO:0000256" key="3">
    <source>
        <dbReference type="ARBA" id="ARBA00022741"/>
    </source>
</evidence>
<reference evidence="10 11" key="1">
    <citation type="submission" date="2018-04" db="EMBL/GenBank/DDBJ databases">
        <authorList>
            <person name="Eckel V.P."/>
            <person name="Vogel R.F."/>
        </authorList>
    </citation>
    <scope>NUCLEOTIDE SEQUENCE [LARGE SCALE GENOMIC DNA]</scope>
    <source>
        <strain evidence="11">TMW 2.1764</strain>
    </source>
</reference>
<dbReference type="Pfam" id="PF02661">
    <property type="entry name" value="Fic"/>
    <property type="match status" value="1"/>
</dbReference>
<keyword evidence="4" id="KW-0067">ATP-binding</keyword>
<dbReference type="AlphaFoldDB" id="A0A5N6RYG8"/>
<accession>A0A5N6RYG8</accession>
<keyword evidence="2" id="KW-0548">Nucleotidyltransferase</keyword>
<dbReference type="OrthoDB" id="9813719at2"/>